<keyword evidence="1" id="KW-0472">Membrane</keyword>
<evidence type="ECO:0000313" key="2">
    <source>
        <dbReference type="EMBL" id="CAH2052048.1"/>
    </source>
</evidence>
<sequence length="109" mass="12370">MRRSIRESTPSRRVLDHVAAVHRHRRSAAPSYCHRPGIISVLLKLQASSALLIFCCWCYYVIVRAASFLFSIVVYDWCVVFSIHLAQVNVVKLRSLLPCAIPISSTENQ</sequence>
<evidence type="ECO:0000256" key="1">
    <source>
        <dbReference type="SAM" id="Phobius"/>
    </source>
</evidence>
<evidence type="ECO:0000313" key="3">
    <source>
        <dbReference type="Proteomes" id="UP000836841"/>
    </source>
</evidence>
<protein>
    <submittedName>
        <fullName evidence="2">Uncharacterized protein</fullName>
    </submittedName>
</protein>
<name>A0AAU9RW37_THLAR</name>
<gene>
    <name evidence="2" type="ORF">TAV2_LOCUS9442</name>
</gene>
<organism evidence="2 3">
    <name type="scientific">Thlaspi arvense</name>
    <name type="common">Field penny-cress</name>
    <dbReference type="NCBI Taxonomy" id="13288"/>
    <lineage>
        <taxon>Eukaryota</taxon>
        <taxon>Viridiplantae</taxon>
        <taxon>Streptophyta</taxon>
        <taxon>Embryophyta</taxon>
        <taxon>Tracheophyta</taxon>
        <taxon>Spermatophyta</taxon>
        <taxon>Magnoliopsida</taxon>
        <taxon>eudicotyledons</taxon>
        <taxon>Gunneridae</taxon>
        <taxon>Pentapetalae</taxon>
        <taxon>rosids</taxon>
        <taxon>malvids</taxon>
        <taxon>Brassicales</taxon>
        <taxon>Brassicaceae</taxon>
        <taxon>Thlaspideae</taxon>
        <taxon>Thlaspi</taxon>
    </lineage>
</organism>
<feature type="non-terminal residue" evidence="2">
    <location>
        <position position="1"/>
    </location>
</feature>
<dbReference type="EMBL" id="OU466859">
    <property type="protein sequence ID" value="CAH2052048.1"/>
    <property type="molecule type" value="Genomic_DNA"/>
</dbReference>
<feature type="transmembrane region" description="Helical" evidence="1">
    <location>
        <begin position="68"/>
        <end position="86"/>
    </location>
</feature>
<dbReference type="AlphaFoldDB" id="A0AAU9RW37"/>
<proteinExistence type="predicted"/>
<accession>A0AAU9RW37</accession>
<keyword evidence="1" id="KW-1133">Transmembrane helix</keyword>
<reference evidence="2 3" key="1">
    <citation type="submission" date="2022-03" db="EMBL/GenBank/DDBJ databases">
        <authorList>
            <person name="Nunn A."/>
            <person name="Chopra R."/>
            <person name="Nunn A."/>
            <person name="Contreras Garrido A."/>
        </authorList>
    </citation>
    <scope>NUCLEOTIDE SEQUENCE [LARGE SCALE GENOMIC DNA]</scope>
</reference>
<keyword evidence="1" id="KW-0812">Transmembrane</keyword>
<keyword evidence="3" id="KW-1185">Reference proteome</keyword>
<feature type="transmembrane region" description="Helical" evidence="1">
    <location>
        <begin position="41"/>
        <end position="62"/>
    </location>
</feature>
<dbReference type="Proteomes" id="UP000836841">
    <property type="component" value="Chromosome 3"/>
</dbReference>